<organism evidence="1">
    <name type="scientific">gut metagenome</name>
    <dbReference type="NCBI Taxonomy" id="749906"/>
    <lineage>
        <taxon>unclassified sequences</taxon>
        <taxon>metagenomes</taxon>
        <taxon>organismal metagenomes</taxon>
    </lineage>
</organism>
<sequence length="30" mass="3401">CEVVYPNGVILRIQSELSLEALRSLILLCR</sequence>
<protein>
    <submittedName>
        <fullName evidence="1">Uncharacterized protein</fullName>
    </submittedName>
</protein>
<comment type="caution">
    <text evidence="1">The sequence shown here is derived from an EMBL/GenBank/DDBJ whole genome shotgun (WGS) entry which is preliminary data.</text>
</comment>
<accession>J9GZE0</accession>
<dbReference type="AlphaFoldDB" id="J9GZE0"/>
<reference evidence="1" key="1">
    <citation type="journal article" date="2012" name="PLoS ONE">
        <title>Gene sets for utilization of primary and secondary nutrition supplies in the distal gut of endangered iberian lynx.</title>
        <authorList>
            <person name="Alcaide M."/>
            <person name="Messina E."/>
            <person name="Richter M."/>
            <person name="Bargiela R."/>
            <person name="Peplies J."/>
            <person name="Huws S.A."/>
            <person name="Newbold C.J."/>
            <person name="Golyshin P.N."/>
            <person name="Simon M.A."/>
            <person name="Lopez G."/>
            <person name="Yakimov M.M."/>
            <person name="Ferrer M."/>
        </authorList>
    </citation>
    <scope>NUCLEOTIDE SEQUENCE</scope>
</reference>
<name>J9GZE0_9ZZZZ</name>
<dbReference type="EMBL" id="AMCI01000575">
    <property type="protein sequence ID" value="EJX08623.1"/>
    <property type="molecule type" value="Genomic_DNA"/>
</dbReference>
<feature type="non-terminal residue" evidence="1">
    <location>
        <position position="1"/>
    </location>
</feature>
<proteinExistence type="predicted"/>
<gene>
    <name evidence="1" type="ORF">EVA_03263</name>
</gene>
<evidence type="ECO:0000313" key="1">
    <source>
        <dbReference type="EMBL" id="EJX08623.1"/>
    </source>
</evidence>